<dbReference type="EMBL" id="JXXE01000527">
    <property type="protein sequence ID" value="KIZ37596.1"/>
    <property type="molecule type" value="Genomic_DNA"/>
</dbReference>
<evidence type="ECO:0000256" key="6">
    <source>
        <dbReference type="ARBA" id="ARBA00025321"/>
    </source>
</evidence>
<evidence type="ECO:0000256" key="5">
    <source>
        <dbReference type="ARBA" id="ARBA00022734"/>
    </source>
</evidence>
<keyword evidence="7" id="KW-0472">Membrane</keyword>
<evidence type="ECO:0000256" key="2">
    <source>
        <dbReference type="ARBA" id="ARBA00010270"/>
    </source>
</evidence>
<comment type="function">
    <text evidence="6">Has immunoglobulin-binding and hemagglutination properties, and can bind to mannose. Essential for virulence. May be involved in LPS biosynthesis or polysaccharide transport.</text>
</comment>
<keyword evidence="7" id="KW-0812">Transmembrane</keyword>
<name>A0A0D7EAD1_RHOPL</name>
<organism evidence="8 9">
    <name type="scientific">Rhodopseudomonas palustris</name>
    <dbReference type="NCBI Taxonomy" id="1076"/>
    <lineage>
        <taxon>Bacteria</taxon>
        <taxon>Pseudomonadati</taxon>
        <taxon>Pseudomonadota</taxon>
        <taxon>Alphaproteobacteria</taxon>
        <taxon>Hyphomicrobiales</taxon>
        <taxon>Nitrobacteraceae</taxon>
        <taxon>Rhodopseudomonas</taxon>
    </lineage>
</organism>
<feature type="transmembrane region" description="Helical" evidence="7">
    <location>
        <begin position="72"/>
        <end position="96"/>
    </location>
</feature>
<comment type="subcellular location">
    <subcellularLocation>
        <location evidence="1">Membrane</location>
        <topology evidence="1">Single-pass membrane protein</topology>
    </subcellularLocation>
</comment>
<dbReference type="GO" id="GO:0016020">
    <property type="term" value="C:membrane"/>
    <property type="evidence" value="ECO:0007669"/>
    <property type="project" value="UniProtKB-SubCell"/>
</dbReference>
<dbReference type="InterPro" id="IPR012413">
    <property type="entry name" value="BA14K"/>
</dbReference>
<dbReference type="Pfam" id="PF07886">
    <property type="entry name" value="BA14K"/>
    <property type="match status" value="1"/>
</dbReference>
<evidence type="ECO:0000313" key="8">
    <source>
        <dbReference type="EMBL" id="KIZ37596.1"/>
    </source>
</evidence>
<dbReference type="PATRIC" id="fig|1076.23.peg.5621"/>
<evidence type="ECO:0000256" key="7">
    <source>
        <dbReference type="SAM" id="Phobius"/>
    </source>
</evidence>
<evidence type="ECO:0000256" key="1">
    <source>
        <dbReference type="ARBA" id="ARBA00004167"/>
    </source>
</evidence>
<comment type="similarity">
    <text evidence="2">Belongs to the BA14k family.</text>
</comment>
<sequence length="133" mass="13529">MAVEKSKGSIRKAITRVLASGVLLAVYGLSLIATTGAVMTAGVTAAHAQRGRGWGGRGRGRGWGGRGRGRGWGGPGVGAAIGLGLGAAMVGGAIAAGQAERNNAVEYCLQRYKSYDPRSGTYLGYDGNRHPCP</sequence>
<dbReference type="RefSeq" id="WP_044416261.1">
    <property type="nucleotide sequence ID" value="NZ_JXXE01000527.1"/>
</dbReference>
<protein>
    <recommendedName>
        <fullName evidence="3">Lectin-like protein BA14k</fullName>
    </recommendedName>
</protein>
<evidence type="ECO:0000256" key="4">
    <source>
        <dbReference type="ARBA" id="ARBA00022475"/>
    </source>
</evidence>
<gene>
    <name evidence="8" type="ORF">OO17_23500</name>
</gene>
<proteinExistence type="inferred from homology"/>
<dbReference type="Proteomes" id="UP000032515">
    <property type="component" value="Unassembled WGS sequence"/>
</dbReference>
<reference evidence="8 9" key="1">
    <citation type="submission" date="2014-11" db="EMBL/GenBank/DDBJ databases">
        <title>Genomics and ecophysiology of heterotrophic nitrogen fixing bacteria isolated from estuarine surface water.</title>
        <authorList>
            <person name="Bentzon-Tilia M."/>
            <person name="Severin I."/>
            <person name="Hansen L.H."/>
            <person name="Riemann L."/>
        </authorList>
    </citation>
    <scope>NUCLEOTIDE SEQUENCE [LARGE SCALE GENOMIC DNA]</scope>
    <source>
        <strain evidence="8 9">BAL398</strain>
    </source>
</reference>
<comment type="caution">
    <text evidence="8">The sequence shown here is derived from an EMBL/GenBank/DDBJ whole genome shotgun (WGS) entry which is preliminary data.</text>
</comment>
<dbReference type="AlphaFoldDB" id="A0A0D7EAD1"/>
<accession>A0A0D7EAD1</accession>
<dbReference type="OrthoDB" id="8256082at2"/>
<dbReference type="GO" id="GO:0030246">
    <property type="term" value="F:carbohydrate binding"/>
    <property type="evidence" value="ECO:0007669"/>
    <property type="project" value="UniProtKB-KW"/>
</dbReference>
<keyword evidence="4" id="KW-1003">Cell membrane</keyword>
<evidence type="ECO:0000313" key="9">
    <source>
        <dbReference type="Proteomes" id="UP000032515"/>
    </source>
</evidence>
<keyword evidence="7" id="KW-1133">Transmembrane helix</keyword>
<evidence type="ECO:0000256" key="3">
    <source>
        <dbReference type="ARBA" id="ARBA00020552"/>
    </source>
</evidence>
<keyword evidence="5" id="KW-0430">Lectin</keyword>